<feature type="region of interest" description="Disordered" evidence="8">
    <location>
        <begin position="266"/>
        <end position="286"/>
    </location>
</feature>
<reference evidence="9" key="1">
    <citation type="submission" date="2020-06" db="EMBL/GenBank/DDBJ databases">
        <authorList>
            <person name="Li T."/>
            <person name="Hu X."/>
            <person name="Zhang T."/>
            <person name="Song X."/>
            <person name="Zhang H."/>
            <person name="Dai N."/>
            <person name="Sheng W."/>
            <person name="Hou X."/>
            <person name="Wei L."/>
        </authorList>
    </citation>
    <scope>NUCLEOTIDE SEQUENCE</scope>
    <source>
        <strain evidence="9">KEN1</strain>
        <tissue evidence="9">Leaf</tissue>
    </source>
</reference>
<organism evidence="9">
    <name type="scientific">Sesamum latifolium</name>
    <dbReference type="NCBI Taxonomy" id="2727402"/>
    <lineage>
        <taxon>Eukaryota</taxon>
        <taxon>Viridiplantae</taxon>
        <taxon>Streptophyta</taxon>
        <taxon>Embryophyta</taxon>
        <taxon>Tracheophyta</taxon>
        <taxon>Spermatophyta</taxon>
        <taxon>Magnoliopsida</taxon>
        <taxon>eudicotyledons</taxon>
        <taxon>Gunneridae</taxon>
        <taxon>Pentapetalae</taxon>
        <taxon>asterids</taxon>
        <taxon>lamiids</taxon>
        <taxon>Lamiales</taxon>
        <taxon>Pedaliaceae</taxon>
        <taxon>Sesamum</taxon>
    </lineage>
</organism>
<comment type="caution">
    <text evidence="9">The sequence shown here is derived from an EMBL/GenBank/DDBJ whole genome shotgun (WGS) entry which is preliminary data.</text>
</comment>
<dbReference type="Pfam" id="PF03094">
    <property type="entry name" value="Mlo"/>
    <property type="match status" value="3"/>
</dbReference>
<accession>A0AAW2Y4D6</accession>
<evidence type="ECO:0000256" key="7">
    <source>
        <dbReference type="ARBA" id="ARBA00023265"/>
    </source>
</evidence>
<keyword evidence="7" id="KW-0568">Pathogenesis-related protein</keyword>
<keyword evidence="4" id="KW-0611">Plant defense</keyword>
<dbReference type="PANTHER" id="PTHR31942">
    <property type="entry name" value="MLO-LIKE PROTEIN 1"/>
    <property type="match status" value="1"/>
</dbReference>
<sequence length="286" mass="32661">MQLGFMSLILTVTQRWISKICVPDKVANSMLPCRSQASTKTTKALQHFWVSFGQKQPQTFEDFKVSHHRRALAAAASDSLDHCGSKMKRWKTWEKETQTVEYMAANDPERFRFTRQTTFGRRHVSACATNPAQLWIAHLSTNSSFNFRKYIQRSLEHDFKSVVGIRVMVQVLCSYITLPLYALVTQMGSEYKSAILEEHTVHAIKQWHANVKQKRKRSDKSGNIQDDSSTLGSTASPDISSHRRAPSLTEVAASHEITEHIEIDPHGHHHHLDSEDQNGLDYDHHV</sequence>
<evidence type="ECO:0000313" key="9">
    <source>
        <dbReference type="EMBL" id="KAL0460682.1"/>
    </source>
</evidence>
<dbReference type="InterPro" id="IPR004326">
    <property type="entry name" value="Mlo"/>
</dbReference>
<dbReference type="PANTHER" id="PTHR31942:SF89">
    <property type="entry name" value="MLO-LIKE PROTEIN 3"/>
    <property type="match status" value="1"/>
</dbReference>
<keyword evidence="6" id="KW-0472">Membrane</keyword>
<dbReference type="AlphaFoldDB" id="A0AAW2Y4D6"/>
<evidence type="ECO:0000256" key="8">
    <source>
        <dbReference type="SAM" id="MobiDB-lite"/>
    </source>
</evidence>
<evidence type="ECO:0000256" key="5">
    <source>
        <dbReference type="ARBA" id="ARBA00022989"/>
    </source>
</evidence>
<dbReference type="EMBL" id="JACGWN010000002">
    <property type="protein sequence ID" value="KAL0460682.1"/>
    <property type="molecule type" value="Genomic_DNA"/>
</dbReference>
<evidence type="ECO:0000256" key="6">
    <source>
        <dbReference type="ARBA" id="ARBA00023136"/>
    </source>
</evidence>
<keyword evidence="5" id="KW-1133">Transmembrane helix</keyword>
<evidence type="ECO:0000256" key="2">
    <source>
        <dbReference type="ARBA" id="ARBA00006574"/>
    </source>
</evidence>
<comment type="similarity">
    <text evidence="2">Belongs to the MLO family.</text>
</comment>
<feature type="region of interest" description="Disordered" evidence="8">
    <location>
        <begin position="211"/>
        <end position="248"/>
    </location>
</feature>
<gene>
    <name evidence="9" type="ORF">Slati_0695400</name>
</gene>
<evidence type="ECO:0000256" key="4">
    <source>
        <dbReference type="ARBA" id="ARBA00022821"/>
    </source>
</evidence>
<evidence type="ECO:0000256" key="1">
    <source>
        <dbReference type="ARBA" id="ARBA00004141"/>
    </source>
</evidence>
<comment type="subcellular location">
    <subcellularLocation>
        <location evidence="1">Membrane</location>
        <topology evidence="1">Multi-pass membrane protein</topology>
    </subcellularLocation>
</comment>
<name>A0AAW2Y4D6_9LAMI</name>
<protein>
    <submittedName>
        <fullName evidence="9">MLO-like protein 3</fullName>
    </submittedName>
</protein>
<dbReference type="GO" id="GO:0016020">
    <property type="term" value="C:membrane"/>
    <property type="evidence" value="ECO:0007669"/>
    <property type="project" value="UniProtKB-SubCell"/>
</dbReference>
<reference evidence="9" key="2">
    <citation type="journal article" date="2024" name="Plant">
        <title>Genomic evolution and insights into agronomic trait innovations of Sesamum species.</title>
        <authorList>
            <person name="Miao H."/>
            <person name="Wang L."/>
            <person name="Qu L."/>
            <person name="Liu H."/>
            <person name="Sun Y."/>
            <person name="Le M."/>
            <person name="Wang Q."/>
            <person name="Wei S."/>
            <person name="Zheng Y."/>
            <person name="Lin W."/>
            <person name="Duan Y."/>
            <person name="Cao H."/>
            <person name="Xiong S."/>
            <person name="Wang X."/>
            <person name="Wei L."/>
            <person name="Li C."/>
            <person name="Ma Q."/>
            <person name="Ju M."/>
            <person name="Zhao R."/>
            <person name="Li G."/>
            <person name="Mu C."/>
            <person name="Tian Q."/>
            <person name="Mei H."/>
            <person name="Zhang T."/>
            <person name="Gao T."/>
            <person name="Zhang H."/>
        </authorList>
    </citation>
    <scope>NUCLEOTIDE SEQUENCE</scope>
    <source>
        <strain evidence="9">KEN1</strain>
    </source>
</reference>
<dbReference type="GO" id="GO:0006952">
    <property type="term" value="P:defense response"/>
    <property type="evidence" value="ECO:0007669"/>
    <property type="project" value="UniProtKB-KW"/>
</dbReference>
<keyword evidence="3" id="KW-0812">Transmembrane</keyword>
<proteinExistence type="inferred from homology"/>
<evidence type="ECO:0000256" key="3">
    <source>
        <dbReference type="ARBA" id="ARBA00022692"/>
    </source>
</evidence>
<feature type="compositionally biased region" description="Polar residues" evidence="8">
    <location>
        <begin position="221"/>
        <end position="239"/>
    </location>
</feature>